<evidence type="ECO:0000313" key="1">
    <source>
        <dbReference type="EMBL" id="KAL2736424.1"/>
    </source>
</evidence>
<proteinExistence type="predicted"/>
<dbReference type="AlphaFoldDB" id="A0ABD2BUZ2"/>
<evidence type="ECO:0000313" key="2">
    <source>
        <dbReference type="Proteomes" id="UP001607303"/>
    </source>
</evidence>
<dbReference type="EMBL" id="JAYRBN010000066">
    <property type="protein sequence ID" value="KAL2736424.1"/>
    <property type="molecule type" value="Genomic_DNA"/>
</dbReference>
<dbReference type="Proteomes" id="UP001607303">
    <property type="component" value="Unassembled WGS sequence"/>
</dbReference>
<name>A0ABD2BUZ2_VESMC</name>
<gene>
    <name evidence="1" type="ORF">V1477_012933</name>
</gene>
<reference evidence="1 2" key="1">
    <citation type="journal article" date="2024" name="Ann. Entomol. Soc. Am.">
        <title>Genomic analyses of the southern and eastern yellowjacket wasps (Hymenoptera: Vespidae) reveal evolutionary signatures of social life.</title>
        <authorList>
            <person name="Catto M.A."/>
            <person name="Caine P.B."/>
            <person name="Orr S.E."/>
            <person name="Hunt B.G."/>
            <person name="Goodisman M.A.D."/>
        </authorList>
    </citation>
    <scope>NUCLEOTIDE SEQUENCE [LARGE SCALE GENOMIC DNA]</scope>
    <source>
        <strain evidence="1">232</strain>
        <tissue evidence="1">Head and thorax</tissue>
    </source>
</reference>
<keyword evidence="2" id="KW-1185">Reference proteome</keyword>
<sequence length="106" mass="12769">MRRTRRRERSRRYIEAKKRNKDRMYDLNTNRPIKFCSKSMTDHFYKHYIFNTEYRPAAKAFAFDGGVSVVNVVEDTHVIMIIVIKFRSLQYQKVTLASVLKNLYRA</sequence>
<organism evidence="1 2">
    <name type="scientific">Vespula maculifrons</name>
    <name type="common">Eastern yellow jacket</name>
    <name type="synonym">Wasp</name>
    <dbReference type="NCBI Taxonomy" id="7453"/>
    <lineage>
        <taxon>Eukaryota</taxon>
        <taxon>Metazoa</taxon>
        <taxon>Ecdysozoa</taxon>
        <taxon>Arthropoda</taxon>
        <taxon>Hexapoda</taxon>
        <taxon>Insecta</taxon>
        <taxon>Pterygota</taxon>
        <taxon>Neoptera</taxon>
        <taxon>Endopterygota</taxon>
        <taxon>Hymenoptera</taxon>
        <taxon>Apocrita</taxon>
        <taxon>Aculeata</taxon>
        <taxon>Vespoidea</taxon>
        <taxon>Vespidae</taxon>
        <taxon>Vespinae</taxon>
        <taxon>Vespula</taxon>
    </lineage>
</organism>
<accession>A0ABD2BUZ2</accession>
<comment type="caution">
    <text evidence="1">The sequence shown here is derived from an EMBL/GenBank/DDBJ whole genome shotgun (WGS) entry which is preliminary data.</text>
</comment>
<protein>
    <submittedName>
        <fullName evidence="1">Uncharacterized protein</fullName>
    </submittedName>
</protein>